<dbReference type="CDD" id="cd08570">
    <property type="entry name" value="GDPD_YPL206cp_fungi"/>
    <property type="match status" value="1"/>
</dbReference>
<dbReference type="Proteomes" id="UP000799640">
    <property type="component" value="Unassembled WGS sequence"/>
</dbReference>
<dbReference type="InterPro" id="IPR017946">
    <property type="entry name" value="PLC-like_Pdiesterase_TIM-brl"/>
</dbReference>
<dbReference type="SUPFAM" id="SSF51695">
    <property type="entry name" value="PLC-like phosphodiesterases"/>
    <property type="match status" value="1"/>
</dbReference>
<reference evidence="2" key="1">
    <citation type="journal article" date="2020" name="Stud. Mycol.">
        <title>101 Dothideomycetes genomes: a test case for predicting lifestyles and emergence of pathogens.</title>
        <authorList>
            <person name="Haridas S."/>
            <person name="Albert R."/>
            <person name="Binder M."/>
            <person name="Bloem J."/>
            <person name="Labutti K."/>
            <person name="Salamov A."/>
            <person name="Andreopoulos B."/>
            <person name="Baker S."/>
            <person name="Barry K."/>
            <person name="Bills G."/>
            <person name="Bluhm B."/>
            <person name="Cannon C."/>
            <person name="Castanera R."/>
            <person name="Culley D."/>
            <person name="Daum C."/>
            <person name="Ezra D."/>
            <person name="Gonzalez J."/>
            <person name="Henrissat B."/>
            <person name="Kuo A."/>
            <person name="Liang C."/>
            <person name="Lipzen A."/>
            <person name="Lutzoni F."/>
            <person name="Magnuson J."/>
            <person name="Mondo S."/>
            <person name="Nolan M."/>
            <person name="Ohm R."/>
            <person name="Pangilinan J."/>
            <person name="Park H.-J."/>
            <person name="Ramirez L."/>
            <person name="Alfaro M."/>
            <person name="Sun H."/>
            <person name="Tritt A."/>
            <person name="Yoshinaga Y."/>
            <person name="Zwiers L.-H."/>
            <person name="Turgeon B."/>
            <person name="Goodwin S."/>
            <person name="Spatafora J."/>
            <person name="Crous P."/>
            <person name="Grigoriev I."/>
        </authorList>
    </citation>
    <scope>NUCLEOTIDE SEQUENCE</scope>
    <source>
        <strain evidence="2">CBS 262.69</strain>
    </source>
</reference>
<feature type="domain" description="GP-PDE" evidence="1">
    <location>
        <begin position="69"/>
        <end position="311"/>
    </location>
</feature>
<evidence type="ECO:0000313" key="2">
    <source>
        <dbReference type="EMBL" id="KAF2397786.1"/>
    </source>
</evidence>
<dbReference type="AlphaFoldDB" id="A0A6G1HPI9"/>
<name>A0A6G1HPI9_9PEZI</name>
<dbReference type="InterPro" id="IPR030395">
    <property type="entry name" value="GP_PDE_dom"/>
</dbReference>
<dbReference type="PANTHER" id="PTHR43805">
    <property type="entry name" value="GLYCEROPHOSPHORYL DIESTER PHOSPHODIESTERASE"/>
    <property type="match status" value="1"/>
</dbReference>
<dbReference type="Gene3D" id="3.20.20.190">
    <property type="entry name" value="Phosphatidylinositol (PI) phosphodiesterase"/>
    <property type="match status" value="1"/>
</dbReference>
<gene>
    <name evidence="2" type="ORF">EJ06DRAFT_139096</name>
</gene>
<dbReference type="OrthoDB" id="1058301at2759"/>
<keyword evidence="3" id="KW-1185">Reference proteome</keyword>
<dbReference type="GO" id="GO:0006629">
    <property type="term" value="P:lipid metabolic process"/>
    <property type="evidence" value="ECO:0007669"/>
    <property type="project" value="InterPro"/>
</dbReference>
<protein>
    <submittedName>
        <fullName evidence="2">PLC-like phosphodiesterase</fullName>
    </submittedName>
</protein>
<accession>A0A6G1HPI9</accession>
<dbReference type="PROSITE" id="PS51704">
    <property type="entry name" value="GP_PDE"/>
    <property type="match status" value="1"/>
</dbReference>
<evidence type="ECO:0000313" key="3">
    <source>
        <dbReference type="Proteomes" id="UP000799640"/>
    </source>
</evidence>
<dbReference type="GO" id="GO:0008081">
    <property type="term" value="F:phosphoric diester hydrolase activity"/>
    <property type="evidence" value="ECO:0007669"/>
    <property type="project" value="InterPro"/>
</dbReference>
<dbReference type="EMBL" id="ML996702">
    <property type="protein sequence ID" value="KAF2397786.1"/>
    <property type="molecule type" value="Genomic_DNA"/>
</dbReference>
<dbReference type="Pfam" id="PF03009">
    <property type="entry name" value="GDPD"/>
    <property type="match status" value="1"/>
</dbReference>
<evidence type="ECO:0000259" key="1">
    <source>
        <dbReference type="PROSITE" id="PS51704"/>
    </source>
</evidence>
<dbReference type="PANTHER" id="PTHR43805:SF1">
    <property type="entry name" value="GP-PDE DOMAIN-CONTAINING PROTEIN"/>
    <property type="match status" value="1"/>
</dbReference>
<organism evidence="2 3">
    <name type="scientific">Trichodelitschia bisporula</name>
    <dbReference type="NCBI Taxonomy" id="703511"/>
    <lineage>
        <taxon>Eukaryota</taxon>
        <taxon>Fungi</taxon>
        <taxon>Dikarya</taxon>
        <taxon>Ascomycota</taxon>
        <taxon>Pezizomycotina</taxon>
        <taxon>Dothideomycetes</taxon>
        <taxon>Dothideomycetes incertae sedis</taxon>
        <taxon>Phaeotrichales</taxon>
        <taxon>Phaeotrichaceae</taxon>
        <taxon>Trichodelitschia</taxon>
    </lineage>
</organism>
<sequence length="383" mass="42960">MASSSSPETFPLLAKYAPPLVKYIPPIFSRKNMEKLGEAPAPLGHSPAFPIPSFTRALPPTKQTPLQTPQAIAHRGLKAHYPENTMLGFRAALAAGAHALETDIHLARDGTVVLAHDPSLKRCFGREGKIADYDWPELAEMRTAATPPQPMPRLDEFLIWLAEEQNEAVWVLLDVKMDDVADVLMRRVAETITSVAVREGARPWTERIVLGIWATKYLPICNTRLPGFPVAHIGFSTTYAGQFFAVPNIAFNLLQISLYGPFGGAFVRKARRLGRPVYAWTVNEERRMRFGLRQGLDGIITDDVGAYLRVRDEWVRRRVEGSEEGLVGERVQKVKGDEVWWSWKDVVDAIKIQGLAVVFLLLIRWHFGWGVERKFVMQSVAVG</sequence>
<proteinExistence type="predicted"/>